<keyword evidence="8" id="KW-0966">Cell projection</keyword>
<dbReference type="NCBIfam" id="NF009416">
    <property type="entry name" value="PRK12780.1"/>
    <property type="match status" value="1"/>
</dbReference>
<keyword evidence="3" id="KW-1003">Cell membrane</keyword>
<feature type="transmembrane region" description="Helical" evidence="7">
    <location>
        <begin position="6"/>
        <end position="23"/>
    </location>
</feature>
<evidence type="ECO:0000256" key="4">
    <source>
        <dbReference type="ARBA" id="ARBA00022692"/>
    </source>
</evidence>
<feature type="transmembrane region" description="Helical" evidence="7">
    <location>
        <begin position="120"/>
        <end position="141"/>
    </location>
</feature>
<evidence type="ECO:0000256" key="6">
    <source>
        <dbReference type="ARBA" id="ARBA00023136"/>
    </source>
</evidence>
<comment type="similarity">
    <text evidence="2">Belongs to the FliR/MopE/SpaR family.</text>
</comment>
<gene>
    <name evidence="8" type="primary">fliR</name>
    <name evidence="8" type="ORF">QWZ18_13620</name>
</gene>
<keyword evidence="8" id="KW-0282">Flagellum</keyword>
<evidence type="ECO:0000313" key="8">
    <source>
        <dbReference type="EMBL" id="MDN3571660.1"/>
    </source>
</evidence>
<keyword evidence="4 7" id="KW-0812">Transmembrane</keyword>
<dbReference type="RefSeq" id="WP_238288371.1">
    <property type="nucleotide sequence ID" value="NZ_BPQS01000012.1"/>
</dbReference>
<dbReference type="PRINTS" id="PR00953">
    <property type="entry name" value="TYPE3IMRPROT"/>
</dbReference>
<keyword evidence="6 7" id="KW-0472">Membrane</keyword>
<evidence type="ECO:0000256" key="3">
    <source>
        <dbReference type="ARBA" id="ARBA00022475"/>
    </source>
</evidence>
<evidence type="ECO:0000313" key="9">
    <source>
        <dbReference type="Proteomes" id="UP001244297"/>
    </source>
</evidence>
<dbReference type="EMBL" id="JAUFPT010000043">
    <property type="protein sequence ID" value="MDN3571660.1"/>
    <property type="molecule type" value="Genomic_DNA"/>
</dbReference>
<dbReference type="Proteomes" id="UP001244297">
    <property type="component" value="Unassembled WGS sequence"/>
</dbReference>
<feature type="transmembrane region" description="Helical" evidence="7">
    <location>
        <begin position="35"/>
        <end position="55"/>
    </location>
</feature>
<evidence type="ECO:0000256" key="5">
    <source>
        <dbReference type="ARBA" id="ARBA00022989"/>
    </source>
</evidence>
<dbReference type="InterPro" id="IPR002010">
    <property type="entry name" value="T3SS_IM_R"/>
</dbReference>
<proteinExistence type="inferred from homology"/>
<keyword evidence="5 7" id="KW-1133">Transmembrane helix</keyword>
<feature type="transmembrane region" description="Helical" evidence="7">
    <location>
        <begin position="179"/>
        <end position="198"/>
    </location>
</feature>
<reference evidence="9" key="1">
    <citation type="journal article" date="2019" name="Int. J. Syst. Evol. Microbiol.">
        <title>The Global Catalogue of Microorganisms (GCM) 10K type strain sequencing project: providing services to taxonomists for standard genome sequencing and annotation.</title>
        <authorList>
            <consortium name="The Broad Institute Genomics Platform"/>
            <consortium name="The Broad Institute Genome Sequencing Center for Infectious Disease"/>
            <person name="Wu L."/>
            <person name="Ma J."/>
        </authorList>
    </citation>
    <scope>NUCLEOTIDE SEQUENCE [LARGE SCALE GENOMIC DNA]</scope>
    <source>
        <strain evidence="9">CECT 7806</strain>
    </source>
</reference>
<dbReference type="PANTHER" id="PTHR30065">
    <property type="entry name" value="FLAGELLAR BIOSYNTHETIC PROTEIN FLIR"/>
    <property type="match status" value="1"/>
</dbReference>
<evidence type="ECO:0000256" key="7">
    <source>
        <dbReference type="SAM" id="Phobius"/>
    </source>
</evidence>
<organism evidence="8 9">
    <name type="scientific">Methylobacterium longum</name>
    <dbReference type="NCBI Taxonomy" id="767694"/>
    <lineage>
        <taxon>Bacteria</taxon>
        <taxon>Pseudomonadati</taxon>
        <taxon>Pseudomonadota</taxon>
        <taxon>Alphaproteobacteria</taxon>
        <taxon>Hyphomicrobiales</taxon>
        <taxon>Methylobacteriaceae</taxon>
        <taxon>Methylobacterium</taxon>
    </lineage>
</organism>
<comment type="subcellular location">
    <subcellularLocation>
        <location evidence="1">Cell membrane</location>
        <topology evidence="1">Multi-pass membrane protein</topology>
    </subcellularLocation>
</comment>
<evidence type="ECO:0000256" key="2">
    <source>
        <dbReference type="ARBA" id="ARBA00009772"/>
    </source>
</evidence>
<accession>A0ABT8APX5</accession>
<comment type="caution">
    <text evidence="8">The sequence shown here is derived from an EMBL/GenBank/DDBJ whole genome shotgun (WGS) entry which is preliminary data.</text>
</comment>
<dbReference type="Pfam" id="PF01311">
    <property type="entry name" value="Bac_export_1"/>
    <property type="match status" value="1"/>
</dbReference>
<feature type="transmembrane region" description="Helical" evidence="7">
    <location>
        <begin position="210"/>
        <end position="229"/>
    </location>
</feature>
<evidence type="ECO:0000256" key="1">
    <source>
        <dbReference type="ARBA" id="ARBA00004651"/>
    </source>
</evidence>
<sequence length="248" mass="26395">MIPEALLGVFVIFCRVGGCLLIAPGLSSQRVTSRARLFIAVTVTLAVAPLLLPQFGTGLRDAGPADILGWIGCETLTGLAIGFFGRSFYFALETMATGVATMIGLGGIPGNPVAESEAASLAGSLIMMAATVLVFSMDLHWELFRGLIASYERIPAGTPFGARPMLAGFADRLSATFTMALRITSPFIIYSVLVNFALGLANKLTPQIPVFFIATPFILFGGLILLLVLSGDMLGQFMLEYAHWLRRG</sequence>
<dbReference type="PANTHER" id="PTHR30065:SF1">
    <property type="entry name" value="SURFACE PRESENTATION OF ANTIGENS PROTEIN SPAR"/>
    <property type="match status" value="1"/>
</dbReference>
<name>A0ABT8APX5_9HYPH</name>
<protein>
    <submittedName>
        <fullName evidence="8">Flagellar biosynthesis protein FliR</fullName>
    </submittedName>
</protein>
<keyword evidence="9" id="KW-1185">Reference proteome</keyword>
<feature type="transmembrane region" description="Helical" evidence="7">
    <location>
        <begin position="67"/>
        <end position="84"/>
    </location>
</feature>
<keyword evidence="8" id="KW-0969">Cilium</keyword>